<dbReference type="AlphaFoldDB" id="A0A816F672"/>
<sequence length="145" mass="16316">MSFSNLPSFLLVVLLESLLGIATVHSQCITTLKLDAFTSKVEPLDYPIGHHVTYEKNSNCKWLISAPQSYCIRFNFTMLSTESGYDPDIITVYDGQTASDRQIVKSDSDVYVGDGFTLQYQAVPNSYCGKKENEKHNRHVTINIK</sequence>
<evidence type="ECO:0000259" key="3">
    <source>
        <dbReference type="Pfam" id="PF00431"/>
    </source>
</evidence>
<evidence type="ECO:0000313" key="5">
    <source>
        <dbReference type="EMBL" id="CAF1659101.1"/>
    </source>
</evidence>
<dbReference type="EMBL" id="CAJNOH010010420">
    <property type="protein sequence ID" value="CAF1512740.1"/>
    <property type="molecule type" value="Genomic_DNA"/>
</dbReference>
<dbReference type="Proteomes" id="UP000663870">
    <property type="component" value="Unassembled WGS sequence"/>
</dbReference>
<gene>
    <name evidence="5" type="ORF">JXQ802_LOCUS55768</name>
    <name evidence="4" type="ORF">PYM288_LOCUS39228</name>
</gene>
<keyword evidence="2" id="KW-0732">Signal</keyword>
<dbReference type="SUPFAM" id="SSF49854">
    <property type="entry name" value="Spermadhesin, CUB domain"/>
    <property type="match status" value="1"/>
</dbReference>
<dbReference type="EMBL" id="CAJNOL010012241">
    <property type="protein sequence ID" value="CAF1659101.1"/>
    <property type="molecule type" value="Genomic_DNA"/>
</dbReference>
<evidence type="ECO:0000313" key="6">
    <source>
        <dbReference type="Proteomes" id="UP000663870"/>
    </source>
</evidence>
<evidence type="ECO:0000256" key="1">
    <source>
        <dbReference type="ARBA" id="ARBA00023157"/>
    </source>
</evidence>
<dbReference type="Proteomes" id="UP000663854">
    <property type="component" value="Unassembled WGS sequence"/>
</dbReference>
<name>A0A816F672_9BILA</name>
<accession>A0A816F672</accession>
<feature type="chain" id="PRO_5035688676" description="CUB domain-containing protein" evidence="2">
    <location>
        <begin position="27"/>
        <end position="145"/>
    </location>
</feature>
<dbReference type="InterPro" id="IPR035914">
    <property type="entry name" value="Sperma_CUB_dom_sf"/>
</dbReference>
<dbReference type="Gene3D" id="2.60.120.290">
    <property type="entry name" value="Spermadhesin, CUB domain"/>
    <property type="match status" value="1"/>
</dbReference>
<evidence type="ECO:0000313" key="4">
    <source>
        <dbReference type="EMBL" id="CAF1512740.1"/>
    </source>
</evidence>
<dbReference type="Pfam" id="PF00431">
    <property type="entry name" value="CUB"/>
    <property type="match status" value="1"/>
</dbReference>
<protein>
    <recommendedName>
        <fullName evidence="3">CUB domain-containing protein</fullName>
    </recommendedName>
</protein>
<comment type="caution">
    <text evidence="5">The sequence shown here is derived from an EMBL/GenBank/DDBJ whole genome shotgun (WGS) entry which is preliminary data.</text>
</comment>
<feature type="non-terminal residue" evidence="5">
    <location>
        <position position="1"/>
    </location>
</feature>
<reference evidence="5" key="1">
    <citation type="submission" date="2021-02" db="EMBL/GenBank/DDBJ databases">
        <authorList>
            <person name="Nowell W R."/>
        </authorList>
    </citation>
    <scope>NUCLEOTIDE SEQUENCE</scope>
</reference>
<dbReference type="InterPro" id="IPR000859">
    <property type="entry name" value="CUB_dom"/>
</dbReference>
<feature type="domain" description="CUB" evidence="3">
    <location>
        <begin position="53"/>
        <end position="103"/>
    </location>
</feature>
<proteinExistence type="predicted"/>
<feature type="signal peptide" evidence="2">
    <location>
        <begin position="1"/>
        <end position="26"/>
    </location>
</feature>
<keyword evidence="1" id="KW-1015">Disulfide bond</keyword>
<keyword evidence="6" id="KW-1185">Reference proteome</keyword>
<organism evidence="5 6">
    <name type="scientific">Rotaria sordida</name>
    <dbReference type="NCBI Taxonomy" id="392033"/>
    <lineage>
        <taxon>Eukaryota</taxon>
        <taxon>Metazoa</taxon>
        <taxon>Spiralia</taxon>
        <taxon>Gnathifera</taxon>
        <taxon>Rotifera</taxon>
        <taxon>Eurotatoria</taxon>
        <taxon>Bdelloidea</taxon>
        <taxon>Philodinida</taxon>
        <taxon>Philodinidae</taxon>
        <taxon>Rotaria</taxon>
    </lineage>
</organism>
<evidence type="ECO:0000256" key="2">
    <source>
        <dbReference type="SAM" id="SignalP"/>
    </source>
</evidence>